<dbReference type="AlphaFoldDB" id="A0A6A6V6N7"/>
<proteinExistence type="predicted"/>
<keyword evidence="3" id="KW-1185">Reference proteome</keyword>
<accession>A0A6A6V6N7</accession>
<gene>
    <name evidence="2" type="ORF">M011DRAFT_505332</name>
</gene>
<keyword evidence="1" id="KW-1133">Transmembrane helix</keyword>
<organism evidence="2 3">
    <name type="scientific">Sporormia fimetaria CBS 119925</name>
    <dbReference type="NCBI Taxonomy" id="1340428"/>
    <lineage>
        <taxon>Eukaryota</taxon>
        <taxon>Fungi</taxon>
        <taxon>Dikarya</taxon>
        <taxon>Ascomycota</taxon>
        <taxon>Pezizomycotina</taxon>
        <taxon>Dothideomycetes</taxon>
        <taxon>Pleosporomycetidae</taxon>
        <taxon>Pleosporales</taxon>
        <taxon>Sporormiaceae</taxon>
        <taxon>Sporormia</taxon>
    </lineage>
</organism>
<reference evidence="2" key="1">
    <citation type="journal article" date="2020" name="Stud. Mycol.">
        <title>101 Dothideomycetes genomes: a test case for predicting lifestyles and emergence of pathogens.</title>
        <authorList>
            <person name="Haridas S."/>
            <person name="Albert R."/>
            <person name="Binder M."/>
            <person name="Bloem J."/>
            <person name="Labutti K."/>
            <person name="Salamov A."/>
            <person name="Andreopoulos B."/>
            <person name="Baker S."/>
            <person name="Barry K."/>
            <person name="Bills G."/>
            <person name="Bluhm B."/>
            <person name="Cannon C."/>
            <person name="Castanera R."/>
            <person name="Culley D."/>
            <person name="Daum C."/>
            <person name="Ezra D."/>
            <person name="Gonzalez J."/>
            <person name="Henrissat B."/>
            <person name="Kuo A."/>
            <person name="Liang C."/>
            <person name="Lipzen A."/>
            <person name="Lutzoni F."/>
            <person name="Magnuson J."/>
            <person name="Mondo S."/>
            <person name="Nolan M."/>
            <person name="Ohm R."/>
            <person name="Pangilinan J."/>
            <person name="Park H.-J."/>
            <person name="Ramirez L."/>
            <person name="Alfaro M."/>
            <person name="Sun H."/>
            <person name="Tritt A."/>
            <person name="Yoshinaga Y."/>
            <person name="Zwiers L.-H."/>
            <person name="Turgeon B."/>
            <person name="Goodwin S."/>
            <person name="Spatafora J."/>
            <person name="Crous P."/>
            <person name="Grigoriev I."/>
        </authorList>
    </citation>
    <scope>NUCLEOTIDE SEQUENCE</scope>
    <source>
        <strain evidence="2">CBS 119925</strain>
    </source>
</reference>
<feature type="transmembrane region" description="Helical" evidence="1">
    <location>
        <begin position="94"/>
        <end position="120"/>
    </location>
</feature>
<dbReference type="EMBL" id="MU006584">
    <property type="protein sequence ID" value="KAF2745170.1"/>
    <property type="molecule type" value="Genomic_DNA"/>
</dbReference>
<keyword evidence="1" id="KW-0472">Membrane</keyword>
<sequence>MVPYGGNQEHNMSKLYRSEARIAWNNNPDGACLAFKPTSSMMASPEFGVFAKAVEAGQLVLSSNADKEADKPYLKNGASLTLESNDDLIKVTHAVLSAVSILSFLGGATGIVFASGVALFQGIMPTGKGQNNAIDALTNAFEESKIKDILQTQMAKLRSLSNWISLRTETWARPDADLEHFRADDIAMLQKEVSGATDSLATEVMHLEKAIMSWEKPETRVAVLLSYTLLFVCYNAFSGKIDKTAYLGGIFWPKVLDPFTKDGRKKDAEKAMATYVEGFEKHVARVRKNDDVILNSWSGLVEQCEGLMKPPTPLIPPAVSDTPMKVDKLHPALTDTTIKYVAYAYSLGTIEDGWSNVSPWTDWVPLTREAELKLPVITLKDGGYFLPTKRRVYRDTLKEDKGEG</sequence>
<dbReference type="OrthoDB" id="5305794at2759"/>
<evidence type="ECO:0000313" key="2">
    <source>
        <dbReference type="EMBL" id="KAF2745170.1"/>
    </source>
</evidence>
<protein>
    <submittedName>
        <fullName evidence="2">Uncharacterized protein</fullName>
    </submittedName>
</protein>
<name>A0A6A6V6N7_9PLEO</name>
<evidence type="ECO:0000313" key="3">
    <source>
        <dbReference type="Proteomes" id="UP000799440"/>
    </source>
</evidence>
<keyword evidence="1" id="KW-0812">Transmembrane</keyword>
<evidence type="ECO:0000256" key="1">
    <source>
        <dbReference type="SAM" id="Phobius"/>
    </source>
</evidence>
<dbReference type="Proteomes" id="UP000799440">
    <property type="component" value="Unassembled WGS sequence"/>
</dbReference>